<dbReference type="GO" id="GO:0005737">
    <property type="term" value="C:cytoplasm"/>
    <property type="evidence" value="ECO:0007669"/>
    <property type="project" value="UniProtKB-SubCell"/>
</dbReference>
<keyword evidence="7" id="KW-1185">Reference proteome</keyword>
<gene>
    <name evidence="3 6" type="primary">fumC</name>
    <name evidence="6" type="ORF">ACH24_05425</name>
</gene>
<feature type="site" description="Important for catalytic activity" evidence="3">
    <location>
        <position position="329"/>
    </location>
</feature>
<dbReference type="GO" id="GO:0006099">
    <property type="term" value="P:tricarboxylic acid cycle"/>
    <property type="evidence" value="ECO:0007669"/>
    <property type="project" value="UniProtKB-UniRule"/>
</dbReference>
<dbReference type="AlphaFoldDB" id="A0AAC8ZMU2"/>
<dbReference type="InterPro" id="IPR000362">
    <property type="entry name" value="Fumarate_lyase_fam"/>
</dbReference>
<comment type="miscellaneous">
    <text evidence="3">There are 2 substrate-binding sites: the catalytic A site, and the non-catalytic B site that may play a role in the transfer of substrate or product between the active site and the solvent. Alternatively, the B site may bind allosteric effectors.</text>
</comment>
<dbReference type="InterPro" id="IPR005677">
    <property type="entry name" value="Fum_hydII"/>
</dbReference>
<dbReference type="InterPro" id="IPR008948">
    <property type="entry name" value="L-Aspartase-like"/>
</dbReference>
<accession>A0AAC8ZMU2</accession>
<evidence type="ECO:0000313" key="6">
    <source>
        <dbReference type="EMBL" id="ALB02055.1"/>
    </source>
</evidence>
<keyword evidence="3" id="KW-0816">Tricarboxylic acid cycle</keyword>
<comment type="catalytic activity">
    <reaction evidence="3">
        <text>(S)-malate = fumarate + H2O</text>
        <dbReference type="Rhea" id="RHEA:12460"/>
        <dbReference type="ChEBI" id="CHEBI:15377"/>
        <dbReference type="ChEBI" id="CHEBI:15589"/>
        <dbReference type="ChEBI" id="CHEBI:29806"/>
        <dbReference type="EC" id="4.2.1.2"/>
    </reaction>
</comment>
<dbReference type="PANTHER" id="PTHR11444">
    <property type="entry name" value="ASPARTATEAMMONIA/ARGININOSUCCINATE/ADENYLOSUCCINATE LYASE"/>
    <property type="match status" value="1"/>
</dbReference>
<evidence type="ECO:0000256" key="3">
    <source>
        <dbReference type="HAMAP-Rule" id="MF_00743"/>
    </source>
</evidence>
<dbReference type="KEGG" id="fper:ACH24_05425"/>
<dbReference type="PANTHER" id="PTHR11444:SF1">
    <property type="entry name" value="FUMARATE HYDRATASE, MITOCHONDRIAL"/>
    <property type="match status" value="1"/>
</dbReference>
<dbReference type="SUPFAM" id="SSF48557">
    <property type="entry name" value="L-aspartase-like"/>
    <property type="match status" value="1"/>
</dbReference>
<comment type="function">
    <text evidence="3">Involved in the TCA cycle. Catalyzes the stereospecific interconversion of fumarate to L-malate.</text>
</comment>
<dbReference type="NCBIfam" id="TIGR00979">
    <property type="entry name" value="fumC_II"/>
    <property type="match status" value="1"/>
</dbReference>
<dbReference type="EMBL" id="CP012505">
    <property type="protein sequence ID" value="ALB02055.1"/>
    <property type="molecule type" value="Genomic_DNA"/>
</dbReference>
<name>A0AAC8ZMU2_9GAMM</name>
<dbReference type="InterPro" id="IPR022761">
    <property type="entry name" value="Fumarate_lyase_N"/>
</dbReference>
<dbReference type="Gene3D" id="1.20.200.10">
    <property type="entry name" value="Fumarase/aspartase (Central domain)"/>
    <property type="match status" value="1"/>
</dbReference>
<feature type="binding site" evidence="3">
    <location>
        <begin position="96"/>
        <end position="98"/>
    </location>
    <ligand>
        <name>substrate</name>
    </ligand>
</feature>
<proteinExistence type="inferred from homology"/>
<organism evidence="6 7">
    <name type="scientific">Francisella persica ATCC VR-331</name>
    <dbReference type="NCBI Taxonomy" id="1086726"/>
    <lineage>
        <taxon>Bacteria</taxon>
        <taxon>Pseudomonadati</taxon>
        <taxon>Pseudomonadota</taxon>
        <taxon>Gammaproteobacteria</taxon>
        <taxon>Thiotrichales</taxon>
        <taxon>Francisellaceae</taxon>
        <taxon>Francisella</taxon>
    </lineage>
</organism>
<feature type="active site" evidence="3">
    <location>
        <position position="316"/>
    </location>
</feature>
<feature type="domain" description="Fumarate lyase N-terminal" evidence="4">
    <location>
        <begin position="10"/>
        <end position="340"/>
    </location>
</feature>
<feature type="binding site" evidence="3">
    <location>
        <position position="317"/>
    </location>
    <ligand>
        <name>substrate</name>
    </ligand>
</feature>
<evidence type="ECO:0000259" key="4">
    <source>
        <dbReference type="Pfam" id="PF00206"/>
    </source>
</evidence>
<dbReference type="PROSITE" id="PS00163">
    <property type="entry name" value="FUMARATE_LYASES"/>
    <property type="match status" value="1"/>
</dbReference>
<feature type="binding site" evidence="3">
    <location>
        <begin position="137"/>
        <end position="139"/>
    </location>
    <ligand>
        <name>substrate</name>
    </ligand>
</feature>
<comment type="subunit">
    <text evidence="3">Homotetramer.</text>
</comment>
<dbReference type="GO" id="GO:0006108">
    <property type="term" value="P:malate metabolic process"/>
    <property type="evidence" value="ECO:0007669"/>
    <property type="project" value="TreeGrafter"/>
</dbReference>
<sequence length="463" mass="50789">MRRVEIDSTGQIEVDNDKYWGAQTQRSIEHFSIGNDLMPVEVIKALAIIKKAAAMTNHQLGILAQAKKEIIVEVADEIIASKLDEHFPLHVWMTGSGTQANMNVNEVISNRAIELLGGKKGSKNPIHPNDDVNMSQSSNDAFPSAMYIATAVEINNRLLPAVEYMQQQLAEKTKQWDNIVKIGRTHMQDAVPLTLGQEFSGYVALLENNIQRIKETLKYVYQLALGGTAVGTGLNAPVGFAEIAASNIAKITGLPFVSATNKFEVQGSHDALVAVMSQLKTLANSLFKIANDIRLLSCGPKAGFHELLIPENEPGSSIMPGKVNPTQCEAMAMVAAQVIGYDVAVGIAGSAGYLEMNVYKPLMIFNIIQSIRIISDSCKNFTKYLLVGMQPNKQKIDYFLRNSLMLVTALSPVIGYDKVAKMVHYAEQKNISLAEANEELKFLSKDEFDKVIDPYKMAKGGRL</sequence>
<dbReference type="GO" id="GO:0004333">
    <property type="term" value="F:fumarate hydratase activity"/>
    <property type="evidence" value="ECO:0007669"/>
    <property type="project" value="UniProtKB-UniRule"/>
</dbReference>
<protein>
    <recommendedName>
        <fullName evidence="3">Fumarate hydratase class II</fullName>
        <shortName evidence="3">Fumarase C</shortName>
        <ecNumber evidence="3">4.2.1.2</ecNumber>
    </recommendedName>
    <alternativeName>
        <fullName evidence="3">Aerobic fumarase</fullName>
    </alternativeName>
    <alternativeName>
        <fullName evidence="3">Iron-independent fumarase</fullName>
    </alternativeName>
</protein>
<comment type="pathway">
    <text evidence="3">Carbohydrate metabolism; tricarboxylic acid cycle; (S)-malate from fumarate: step 1/1.</text>
</comment>
<evidence type="ECO:0000259" key="5">
    <source>
        <dbReference type="Pfam" id="PF10415"/>
    </source>
</evidence>
<dbReference type="Pfam" id="PF10415">
    <property type="entry name" value="FumaraseC_C"/>
    <property type="match status" value="1"/>
</dbReference>
<evidence type="ECO:0000256" key="1">
    <source>
        <dbReference type="ARBA" id="ARBA00009084"/>
    </source>
</evidence>
<keyword evidence="3" id="KW-0963">Cytoplasm</keyword>
<dbReference type="EC" id="4.2.1.2" evidence="3"/>
<dbReference type="InterPro" id="IPR018951">
    <property type="entry name" value="Fumarase_C_C"/>
</dbReference>
<dbReference type="Pfam" id="PF00206">
    <property type="entry name" value="Lyase_1"/>
    <property type="match status" value="1"/>
</dbReference>
<dbReference type="Gene3D" id="1.10.275.10">
    <property type="entry name" value="Fumarase/aspartase (N-terminal domain)"/>
    <property type="match status" value="1"/>
</dbReference>
<dbReference type="FunFam" id="1.20.200.10:FF:000001">
    <property type="entry name" value="Fumarate hydratase, mitochondrial"/>
    <property type="match status" value="1"/>
</dbReference>
<dbReference type="GO" id="GO:0006106">
    <property type="term" value="P:fumarate metabolic process"/>
    <property type="evidence" value="ECO:0007669"/>
    <property type="project" value="InterPro"/>
</dbReference>
<feature type="binding site" evidence="3">
    <location>
        <position position="185"/>
    </location>
    <ligand>
        <name>substrate</name>
    </ligand>
</feature>
<dbReference type="InterPro" id="IPR024083">
    <property type="entry name" value="Fumarase/histidase_N"/>
</dbReference>
<reference evidence="6 7" key="1">
    <citation type="journal article" date="2016" name="Int. J. Syst. Evol. Microbiol.">
        <title>Reclassification of Wolbachia persica as Francisella persica comb. nov. and emended description of the family Francisellaceae.</title>
        <authorList>
            <person name="Larson M.A."/>
            <person name="Nalbantoglu U."/>
            <person name="Sayood K."/>
            <person name="Zentz E.B."/>
            <person name="Cer R.Z."/>
            <person name="Iwen P.C."/>
            <person name="Francesconi S.C."/>
            <person name="Bishop-Lilly K.A."/>
            <person name="Mokashi V.P."/>
            <person name="Sjostedt A."/>
            <person name="Hinrichs S.H."/>
        </authorList>
    </citation>
    <scope>NUCLEOTIDE SEQUENCE [LARGE SCALE GENOMIC DNA]</scope>
    <source>
        <strain evidence="6 7">FSC845</strain>
    </source>
</reference>
<dbReference type="Proteomes" id="UP000242800">
    <property type="component" value="Chromosome"/>
</dbReference>
<dbReference type="FunFam" id="1.10.40.30:FF:000002">
    <property type="entry name" value="Fumarate hydratase class II"/>
    <property type="match status" value="1"/>
</dbReference>
<dbReference type="InterPro" id="IPR020557">
    <property type="entry name" value="Fumarate_lyase_CS"/>
</dbReference>
<dbReference type="HAMAP" id="MF_00743">
    <property type="entry name" value="FumaraseC"/>
    <property type="match status" value="1"/>
</dbReference>
<feature type="active site" description="Proton donor/acceptor" evidence="3">
    <location>
        <position position="186"/>
    </location>
</feature>
<comment type="subcellular location">
    <subcellularLocation>
        <location evidence="3">Cytoplasm</location>
    </subcellularLocation>
</comment>
<dbReference type="PRINTS" id="PR00149">
    <property type="entry name" value="FUMRATELYASE"/>
</dbReference>
<comment type="similarity">
    <text evidence="1 3">Belongs to the class-II fumarase/aspartase family. Fumarase subfamily.</text>
</comment>
<feature type="domain" description="Fumarase C C-terminal" evidence="5">
    <location>
        <begin position="406"/>
        <end position="458"/>
    </location>
</feature>
<feature type="binding site" description="in site B" evidence="3">
    <location>
        <begin position="127"/>
        <end position="130"/>
    </location>
    <ligand>
        <name>substrate</name>
    </ligand>
</feature>
<dbReference type="FunFam" id="1.10.275.10:FF:000001">
    <property type="entry name" value="Fumarate hydratase, mitochondrial"/>
    <property type="match status" value="1"/>
</dbReference>
<dbReference type="Gene3D" id="1.10.40.30">
    <property type="entry name" value="Fumarase/aspartase (C-terminal domain)"/>
    <property type="match status" value="1"/>
</dbReference>
<keyword evidence="2 3" id="KW-0456">Lyase</keyword>
<dbReference type="RefSeq" id="WP_064461474.1">
    <property type="nucleotide sequence ID" value="NZ_CP012505.1"/>
</dbReference>
<feature type="binding site" evidence="3">
    <location>
        <begin position="322"/>
        <end position="324"/>
    </location>
    <ligand>
        <name>substrate</name>
    </ligand>
</feature>
<evidence type="ECO:0000313" key="7">
    <source>
        <dbReference type="Proteomes" id="UP000242800"/>
    </source>
</evidence>
<evidence type="ECO:0000256" key="2">
    <source>
        <dbReference type="ARBA" id="ARBA00023239"/>
    </source>
</evidence>
<dbReference type="CDD" id="cd01362">
    <property type="entry name" value="Fumarase_classII"/>
    <property type="match status" value="1"/>
</dbReference>